<comment type="caution">
    <text evidence="1">The sequence shown here is derived from an EMBL/GenBank/DDBJ whole genome shotgun (WGS) entry which is preliminary data.</text>
</comment>
<dbReference type="InterPro" id="IPR050708">
    <property type="entry name" value="T6SS_VgrG/RHS"/>
</dbReference>
<sequence length="942" mass="105481">MNTQVHRKTPVVAVVDGRAGPVRRVDYLRGSRSDQTQRLVTAQAYDAAGRIVDQWDPRFHGTQTINLHSIYSLSGTPLRTENIDAGLRCELLGLAGQRLHSWNARHSEQQTRYDSQLRPTLIRERGQDQAWITVGRLRYGTPSTEDALHNRCGKLLEQYDTAGLVTVDDYSLAGLPLNQRQRFLDTLELPDWPDDKAGRERLLESARYDTQWRYDALGDALGQTDAKGHSQRIELDVAGQPKSVHLQWADSSAVELIADEFRYSAAGQRQAYTAGNGVNITFTYDPADGRLTELKATKGSDVHQHLSYLYDLVGNVTSITDHTHVVRYHANQRCEGVRTFLYDSLYRLESATGLEIPGTGTQPGLPGLISPSNLTLRTPYTQHYEYDHGGNLEKLIHNSATPGQAHTLRLTIDPSSNRCLQWQKGEAYLDDTLGFDAGGNQLRLPSSGQRLTWNWRNQLHKVTQVQRDDGEDDAEHYSYNAQGMRMRKLHSARAASFTHVRDVRYLPGLEIRTLDDTEELHVCTLQGPASNIRGLYWAKGRPTEIEQGQLRYSLDDHLGSLVMELDQDARLISHEGYYPFGGTAWWAADSQIQASYKTVRYSGKERDASGLYYYGFRYYAPWMMRWINPDPAGPVDGLNLYAMVGNNPVRYSDSLGLNRGDALHTLMTGRTTQILQGGPNPLPILTGGHRKMMEKRNAYFKEHPEAEAFLKKNRDGNLVAHAGFEIPGSTPDELVRVTDLFNIPLPDQLELGVHGVEEFRPAIQGVEQDDPVSSGIFKFGDVSLYERLLENKIVEVFNDAKRPIKIYRGANPEPVDLAGLEHEMPLIQPMIKERIQAHIVAGRQYLPKSAGLPGMHAESIGAHLALAFQKSMTGALDPSQILVVTQKLKGAKVALDFPACFNCANILMGPDDSQGDFKPFGVRTGRVDLTHSRWNSAVRPFI</sequence>
<dbReference type="PANTHER" id="PTHR32305">
    <property type="match status" value="1"/>
</dbReference>
<proteinExistence type="predicted"/>
<dbReference type="PANTHER" id="PTHR32305:SF15">
    <property type="entry name" value="PROTEIN RHSA-RELATED"/>
    <property type="match status" value="1"/>
</dbReference>
<name>A0A7V8UCW2_9PSED</name>
<reference evidence="1 2" key="1">
    <citation type="submission" date="2019-06" db="EMBL/GenBank/DDBJ databases">
        <title>Analysis of the biodiversity of Brassica napus bacterial endophytes for the selection of potential efficient biofertilizers for rapeseed crops.</title>
        <authorList>
            <person name="Jimenez-Gomez A."/>
            <person name="Saati-Santamaria Z."/>
            <person name="Menendez E."/>
            <person name="Rivas R."/>
            <person name="Mateos P.F."/>
            <person name="Velazquez E."/>
            <person name="Garcia-Fraile P."/>
        </authorList>
    </citation>
    <scope>NUCLEOTIDE SEQUENCE [LARGE SCALE GENOMIC DNA]</scope>
    <source>
        <strain evidence="1 2">CDVBN10</strain>
    </source>
</reference>
<dbReference type="RefSeq" id="WP_181288715.1">
    <property type="nucleotide sequence ID" value="NZ_VDLV01000020.1"/>
</dbReference>
<gene>
    <name evidence="1" type="ORF">FHK92_15355</name>
</gene>
<dbReference type="Gene3D" id="2.180.10.10">
    <property type="entry name" value="RHS repeat-associated core"/>
    <property type="match status" value="1"/>
</dbReference>
<dbReference type="EMBL" id="VDLV01000020">
    <property type="protein sequence ID" value="MBA1379175.1"/>
    <property type="molecule type" value="Genomic_DNA"/>
</dbReference>
<evidence type="ECO:0000313" key="1">
    <source>
        <dbReference type="EMBL" id="MBA1379175.1"/>
    </source>
</evidence>
<organism evidence="1 2">
    <name type="scientific">Pseudomonas brassicacearum subsp. neoaurantiaca</name>
    <dbReference type="NCBI Taxonomy" id="494916"/>
    <lineage>
        <taxon>Bacteria</taxon>
        <taxon>Pseudomonadati</taxon>
        <taxon>Pseudomonadota</taxon>
        <taxon>Gammaproteobacteria</taxon>
        <taxon>Pseudomonadales</taxon>
        <taxon>Pseudomonadaceae</taxon>
        <taxon>Pseudomonas</taxon>
    </lineage>
</organism>
<dbReference type="InterPro" id="IPR022385">
    <property type="entry name" value="Rhs_assc_core"/>
</dbReference>
<protein>
    <submittedName>
        <fullName evidence="1">Toxin</fullName>
    </submittedName>
</protein>
<dbReference type="Proteomes" id="UP000572407">
    <property type="component" value="Unassembled WGS sequence"/>
</dbReference>
<dbReference type="NCBIfam" id="TIGR03696">
    <property type="entry name" value="Rhs_assc_core"/>
    <property type="match status" value="1"/>
</dbReference>
<dbReference type="AlphaFoldDB" id="A0A7V8UCW2"/>
<accession>A0A7V8UCW2</accession>
<evidence type="ECO:0000313" key="2">
    <source>
        <dbReference type="Proteomes" id="UP000572407"/>
    </source>
</evidence>